<dbReference type="GO" id="GO:0031623">
    <property type="term" value="P:receptor internalization"/>
    <property type="evidence" value="ECO:0007669"/>
    <property type="project" value="TreeGrafter"/>
</dbReference>
<dbReference type="Proteomes" id="UP001152803">
    <property type="component" value="Unassembled WGS sequence"/>
</dbReference>
<evidence type="ECO:0000256" key="6">
    <source>
        <dbReference type="ARBA" id="ARBA00022729"/>
    </source>
</evidence>
<evidence type="ECO:0000256" key="3">
    <source>
        <dbReference type="ARBA" id="ARBA00022448"/>
    </source>
</evidence>
<feature type="chain" id="PRO_5040130615" description="Receptor activity modifying protein 2" evidence="12">
    <location>
        <begin position="30"/>
        <end position="187"/>
    </location>
</feature>
<dbReference type="Pfam" id="PF04901">
    <property type="entry name" value="RAMP"/>
    <property type="match status" value="1"/>
</dbReference>
<evidence type="ECO:0000256" key="8">
    <source>
        <dbReference type="ARBA" id="ARBA00023136"/>
    </source>
</evidence>
<reference evidence="13" key="1">
    <citation type="journal article" date="2023" name="Science">
        <title>Genome structures resolve the early diversification of teleost fishes.</title>
        <authorList>
            <person name="Parey E."/>
            <person name="Louis A."/>
            <person name="Montfort J."/>
            <person name="Bouchez O."/>
            <person name="Roques C."/>
            <person name="Iampietro C."/>
            <person name="Lluch J."/>
            <person name="Castinel A."/>
            <person name="Donnadieu C."/>
            <person name="Desvignes T."/>
            <person name="Floi Bucao C."/>
            <person name="Jouanno E."/>
            <person name="Wen M."/>
            <person name="Mejri S."/>
            <person name="Dirks R."/>
            <person name="Jansen H."/>
            <person name="Henkel C."/>
            <person name="Chen W.J."/>
            <person name="Zahm M."/>
            <person name="Cabau C."/>
            <person name="Klopp C."/>
            <person name="Thompson A.W."/>
            <person name="Robinson-Rechavi M."/>
            <person name="Braasch I."/>
            <person name="Lecointre G."/>
            <person name="Bobe J."/>
            <person name="Postlethwait J.H."/>
            <person name="Berthelot C."/>
            <person name="Roest Crollius H."/>
            <person name="Guiguen Y."/>
        </authorList>
    </citation>
    <scope>NUCLEOTIDE SEQUENCE</scope>
    <source>
        <strain evidence="13">Concon-B</strain>
    </source>
</reference>
<comment type="caution">
    <text evidence="13">The sequence shown here is derived from an EMBL/GenBank/DDBJ whole genome shotgun (WGS) entry which is preliminary data.</text>
</comment>
<dbReference type="GO" id="GO:0009986">
    <property type="term" value="C:cell surface"/>
    <property type="evidence" value="ECO:0007669"/>
    <property type="project" value="TreeGrafter"/>
</dbReference>
<dbReference type="Gene3D" id="1.10.150.510">
    <property type="entry name" value="Receptor activity modifying family"/>
    <property type="match status" value="1"/>
</dbReference>
<keyword evidence="14" id="KW-1185">Reference proteome</keyword>
<evidence type="ECO:0000256" key="5">
    <source>
        <dbReference type="ARBA" id="ARBA00022692"/>
    </source>
</evidence>
<dbReference type="GO" id="GO:0001525">
    <property type="term" value="P:angiogenesis"/>
    <property type="evidence" value="ECO:0007669"/>
    <property type="project" value="TreeGrafter"/>
</dbReference>
<keyword evidence="10" id="KW-0675">Receptor</keyword>
<evidence type="ECO:0000256" key="2">
    <source>
        <dbReference type="ARBA" id="ARBA00007087"/>
    </source>
</evidence>
<keyword evidence="6 12" id="KW-0732">Signal</keyword>
<keyword evidence="7 11" id="KW-1133">Transmembrane helix</keyword>
<dbReference type="GO" id="GO:0006886">
    <property type="term" value="P:intracellular protein transport"/>
    <property type="evidence" value="ECO:0007669"/>
    <property type="project" value="InterPro"/>
</dbReference>
<dbReference type="GO" id="GO:0015026">
    <property type="term" value="F:coreceptor activity"/>
    <property type="evidence" value="ECO:0007669"/>
    <property type="project" value="InterPro"/>
</dbReference>
<keyword evidence="4" id="KW-1003">Cell membrane</keyword>
<proteinExistence type="inferred from homology"/>
<dbReference type="InterPro" id="IPR038126">
    <property type="entry name" value="RAMP_sf"/>
</dbReference>
<evidence type="ECO:0000256" key="10">
    <source>
        <dbReference type="ARBA" id="ARBA00023170"/>
    </source>
</evidence>
<keyword evidence="3" id="KW-0813">Transport</keyword>
<dbReference type="GO" id="GO:0072659">
    <property type="term" value="P:protein localization to plasma membrane"/>
    <property type="evidence" value="ECO:0007669"/>
    <property type="project" value="TreeGrafter"/>
</dbReference>
<feature type="signal peptide" evidence="12">
    <location>
        <begin position="1"/>
        <end position="29"/>
    </location>
</feature>
<evidence type="ECO:0000256" key="11">
    <source>
        <dbReference type="SAM" id="Phobius"/>
    </source>
</evidence>
<accession>A0A9Q1HP91</accession>
<dbReference type="OrthoDB" id="8652678at2759"/>
<evidence type="ECO:0000256" key="12">
    <source>
        <dbReference type="SAM" id="SignalP"/>
    </source>
</evidence>
<evidence type="ECO:0000313" key="13">
    <source>
        <dbReference type="EMBL" id="KAJ8253732.1"/>
    </source>
</evidence>
<dbReference type="GO" id="GO:0008277">
    <property type="term" value="P:regulation of G protein-coupled receptor signaling pathway"/>
    <property type="evidence" value="ECO:0007669"/>
    <property type="project" value="InterPro"/>
</dbReference>
<comment type="subcellular location">
    <subcellularLocation>
        <location evidence="1">Cell membrane</location>
        <topology evidence="1">Single-pass type I membrane protein</topology>
    </subcellularLocation>
</comment>
<gene>
    <name evidence="13" type="ORF">COCON_G00203440</name>
</gene>
<evidence type="ECO:0008006" key="15">
    <source>
        <dbReference type="Google" id="ProtNLM"/>
    </source>
</evidence>
<dbReference type="GO" id="GO:0007186">
    <property type="term" value="P:G protein-coupled receptor signaling pathway"/>
    <property type="evidence" value="ECO:0007669"/>
    <property type="project" value="TreeGrafter"/>
</dbReference>
<organism evidence="13 14">
    <name type="scientific">Conger conger</name>
    <name type="common">Conger eel</name>
    <name type="synonym">Muraena conger</name>
    <dbReference type="NCBI Taxonomy" id="82655"/>
    <lineage>
        <taxon>Eukaryota</taxon>
        <taxon>Metazoa</taxon>
        <taxon>Chordata</taxon>
        <taxon>Craniata</taxon>
        <taxon>Vertebrata</taxon>
        <taxon>Euteleostomi</taxon>
        <taxon>Actinopterygii</taxon>
        <taxon>Neopterygii</taxon>
        <taxon>Teleostei</taxon>
        <taxon>Anguilliformes</taxon>
        <taxon>Congridae</taxon>
        <taxon>Conger</taxon>
    </lineage>
</organism>
<dbReference type="GO" id="GO:0006816">
    <property type="term" value="P:calcium ion transport"/>
    <property type="evidence" value="ECO:0007669"/>
    <property type="project" value="TreeGrafter"/>
</dbReference>
<evidence type="ECO:0000313" key="14">
    <source>
        <dbReference type="Proteomes" id="UP001152803"/>
    </source>
</evidence>
<keyword evidence="5 11" id="KW-0812">Transmembrane</keyword>
<dbReference type="GO" id="GO:0043235">
    <property type="term" value="C:receptor complex"/>
    <property type="evidence" value="ECO:0007669"/>
    <property type="project" value="TreeGrafter"/>
</dbReference>
<keyword evidence="8 11" id="KW-0472">Membrane</keyword>
<feature type="transmembrane region" description="Helical" evidence="11">
    <location>
        <begin position="156"/>
        <end position="177"/>
    </location>
</feature>
<dbReference type="AlphaFoldDB" id="A0A9Q1HP91"/>
<evidence type="ECO:0000256" key="1">
    <source>
        <dbReference type="ARBA" id="ARBA00004251"/>
    </source>
</evidence>
<evidence type="ECO:0000256" key="7">
    <source>
        <dbReference type="ARBA" id="ARBA00022989"/>
    </source>
</evidence>
<comment type="similarity">
    <text evidence="2">Belongs to the RAMP family.</text>
</comment>
<evidence type="ECO:0000256" key="4">
    <source>
        <dbReference type="ARBA" id="ARBA00022475"/>
    </source>
</evidence>
<dbReference type="GO" id="GO:0005886">
    <property type="term" value="C:plasma membrane"/>
    <property type="evidence" value="ECO:0007669"/>
    <property type="project" value="UniProtKB-SubCell"/>
</dbReference>
<dbReference type="InterPro" id="IPR006985">
    <property type="entry name" value="RAMP"/>
</dbReference>
<dbReference type="PANTHER" id="PTHR14076:SF10">
    <property type="entry name" value="RAMP2 PROTEIN"/>
    <property type="match status" value="1"/>
</dbReference>
<dbReference type="EMBL" id="JAFJMO010000016">
    <property type="protein sequence ID" value="KAJ8253732.1"/>
    <property type="molecule type" value="Genomic_DNA"/>
</dbReference>
<keyword evidence="9" id="KW-1015">Disulfide bond</keyword>
<sequence length="187" mass="20610">MDNTSSSQLILPILFWVMWVGSACGGTESLPVTIPGPTISSNPFTQHYACGDKTKICPQICRSCEGSASRGACFTMHLHNCIMQFVRAMDAMNNTNLCIWNNIQRPYNTFTLCSEDAADCLLIPWPNPVVEETFRLIHSSYFLDCPEELRDPPASVGFALAMTPICIIPVMVVLVVLKTKNGDGSSW</sequence>
<evidence type="ECO:0000256" key="9">
    <source>
        <dbReference type="ARBA" id="ARBA00023157"/>
    </source>
</evidence>
<name>A0A9Q1HP91_CONCO</name>
<dbReference type="PANTHER" id="PTHR14076">
    <property type="entry name" value="RECEPTOR ACTIVITY MODIFYING PROTEIN RAMP"/>
    <property type="match status" value="1"/>
</dbReference>
<dbReference type="GO" id="GO:0032870">
    <property type="term" value="P:cellular response to hormone stimulus"/>
    <property type="evidence" value="ECO:0007669"/>
    <property type="project" value="TreeGrafter"/>
</dbReference>
<protein>
    <recommendedName>
        <fullName evidence="15">Receptor activity modifying protein 2</fullName>
    </recommendedName>
</protein>